<evidence type="ECO:0000313" key="2">
    <source>
        <dbReference type="EMBL" id="MEB8337202.1"/>
    </source>
</evidence>
<comment type="caution">
    <text evidence="2">The sequence shown here is derived from an EMBL/GenBank/DDBJ whole genome shotgun (WGS) entry which is preliminary data.</text>
</comment>
<protein>
    <submittedName>
        <fullName evidence="2">Uncharacterized protein</fullName>
    </submittedName>
</protein>
<feature type="region of interest" description="Disordered" evidence="1">
    <location>
        <begin position="1"/>
        <end position="50"/>
    </location>
</feature>
<organism evidence="2 3">
    <name type="scientific">Streptomyces endophyticus</name>
    <dbReference type="NCBI Taxonomy" id="714166"/>
    <lineage>
        <taxon>Bacteria</taxon>
        <taxon>Bacillati</taxon>
        <taxon>Actinomycetota</taxon>
        <taxon>Actinomycetes</taxon>
        <taxon>Kitasatosporales</taxon>
        <taxon>Streptomycetaceae</taxon>
        <taxon>Streptomyces</taxon>
    </lineage>
</organism>
<accession>A0ABU6F0P8</accession>
<evidence type="ECO:0000256" key="1">
    <source>
        <dbReference type="SAM" id="MobiDB-lite"/>
    </source>
</evidence>
<reference evidence="2 3" key="1">
    <citation type="submission" date="2022-10" db="EMBL/GenBank/DDBJ databases">
        <authorList>
            <person name="Xie J."/>
            <person name="Shen N."/>
        </authorList>
    </citation>
    <scope>NUCLEOTIDE SEQUENCE [LARGE SCALE GENOMIC DNA]</scope>
    <source>
        <strain evidence="2 3">YIM65594</strain>
    </source>
</reference>
<dbReference type="Proteomes" id="UP001354931">
    <property type="component" value="Unassembled WGS sequence"/>
</dbReference>
<proteinExistence type="predicted"/>
<dbReference type="EMBL" id="JAOZYC010000035">
    <property type="protein sequence ID" value="MEB8337202.1"/>
    <property type="molecule type" value="Genomic_DNA"/>
</dbReference>
<evidence type="ECO:0000313" key="3">
    <source>
        <dbReference type="Proteomes" id="UP001354931"/>
    </source>
</evidence>
<gene>
    <name evidence="2" type="ORF">OKJ99_06690</name>
</gene>
<dbReference type="RefSeq" id="WP_326014845.1">
    <property type="nucleotide sequence ID" value="NZ_JAOZYC010000035.1"/>
</dbReference>
<keyword evidence="3" id="KW-1185">Reference proteome</keyword>
<feature type="compositionally biased region" description="Basic and acidic residues" evidence="1">
    <location>
        <begin position="1"/>
        <end position="12"/>
    </location>
</feature>
<name>A0ABU6F0P8_9ACTN</name>
<sequence length="79" mass="8483">MPEKSTHGDIHTGDVSGTFIVGDNNHMTTTTHPAEQPRPRQEQRNAAEDQAAAFAVQHGDMHVTYNAAAPEAEASEGED</sequence>
<feature type="compositionally biased region" description="Basic and acidic residues" evidence="1">
    <location>
        <begin position="35"/>
        <end position="47"/>
    </location>
</feature>